<keyword evidence="2" id="KW-0547">Nucleotide-binding</keyword>
<dbReference type="OrthoDB" id="5979581at2759"/>
<comment type="similarity">
    <text evidence="1">Belongs to the protein kinase superfamily. STE Ser/Thr protein kinase family. STE20 subfamily.</text>
</comment>
<dbReference type="InterPro" id="IPR000719">
    <property type="entry name" value="Prot_kinase_dom"/>
</dbReference>
<evidence type="ECO:0000313" key="6">
    <source>
        <dbReference type="Proteomes" id="UP000184383"/>
    </source>
</evidence>
<dbReference type="SUPFAM" id="SSF56112">
    <property type="entry name" value="Protein kinase-like (PK-like)"/>
    <property type="match status" value="1"/>
</dbReference>
<dbReference type="InterPro" id="IPR011009">
    <property type="entry name" value="Kinase-like_dom_sf"/>
</dbReference>
<evidence type="ECO:0000256" key="3">
    <source>
        <dbReference type="ARBA" id="ARBA00022840"/>
    </source>
</evidence>
<dbReference type="GO" id="GO:0004672">
    <property type="term" value="F:protein kinase activity"/>
    <property type="evidence" value="ECO:0007669"/>
    <property type="project" value="InterPro"/>
</dbReference>
<organism evidence="5 6">
    <name type="scientific">Aspergillus wentii DTO 134E9</name>
    <dbReference type="NCBI Taxonomy" id="1073089"/>
    <lineage>
        <taxon>Eukaryota</taxon>
        <taxon>Fungi</taxon>
        <taxon>Dikarya</taxon>
        <taxon>Ascomycota</taxon>
        <taxon>Pezizomycotina</taxon>
        <taxon>Eurotiomycetes</taxon>
        <taxon>Eurotiomycetidae</taxon>
        <taxon>Eurotiales</taxon>
        <taxon>Aspergillaceae</taxon>
        <taxon>Aspergillus</taxon>
        <taxon>Aspergillus subgen. Cremei</taxon>
    </lineage>
</organism>
<evidence type="ECO:0000259" key="4">
    <source>
        <dbReference type="PROSITE" id="PS50011"/>
    </source>
</evidence>
<dbReference type="EMBL" id="KV878212">
    <property type="protein sequence ID" value="OJJ36067.1"/>
    <property type="molecule type" value="Genomic_DNA"/>
</dbReference>
<evidence type="ECO:0000313" key="5">
    <source>
        <dbReference type="EMBL" id="OJJ36067.1"/>
    </source>
</evidence>
<dbReference type="Pfam" id="PF00069">
    <property type="entry name" value="Pkinase"/>
    <property type="match status" value="1"/>
</dbReference>
<sequence length="285" mass="32768">MKIRPSLDQNGIYNVTRQLQETVWLAMNASNNPVILKSVNRFRFQNERDVLMHFQSKTPFIRPLVDEVVDPPTIVLKYLNDNLLNASISQRLTSTEIKHVSRRILEALRVLRKDRFVHTDIKPDNILVNHGQDERFTDVQLADFGSTVPSDSGYAKEGDLIGTPIWRIPEAHLGIGWSTSTDIWSFGASAGVSIDHEDYELKTLQRQCEFFGPFPMTYREICAPETLNTLAYIMQSIPPEKKKPFARITEKEISEEDKGFVVKIMKLDPRDRPSAAELLHKRWFS</sequence>
<evidence type="ECO:0000256" key="1">
    <source>
        <dbReference type="ARBA" id="ARBA00008874"/>
    </source>
</evidence>
<keyword evidence="3" id="KW-0067">ATP-binding</keyword>
<gene>
    <name evidence="5" type="ORF">ASPWEDRAFT_28653</name>
</gene>
<reference evidence="6" key="1">
    <citation type="journal article" date="2017" name="Genome Biol.">
        <title>Comparative genomics reveals high biological diversity and specific adaptations in the industrially and medically important fungal genus Aspergillus.</title>
        <authorList>
            <person name="de Vries R.P."/>
            <person name="Riley R."/>
            <person name="Wiebenga A."/>
            <person name="Aguilar-Osorio G."/>
            <person name="Amillis S."/>
            <person name="Uchima C.A."/>
            <person name="Anderluh G."/>
            <person name="Asadollahi M."/>
            <person name="Askin M."/>
            <person name="Barry K."/>
            <person name="Battaglia E."/>
            <person name="Bayram O."/>
            <person name="Benocci T."/>
            <person name="Braus-Stromeyer S.A."/>
            <person name="Caldana C."/>
            <person name="Canovas D."/>
            <person name="Cerqueira G.C."/>
            <person name="Chen F."/>
            <person name="Chen W."/>
            <person name="Choi C."/>
            <person name="Clum A."/>
            <person name="Dos Santos R.A."/>
            <person name="Damasio A.R."/>
            <person name="Diallinas G."/>
            <person name="Emri T."/>
            <person name="Fekete E."/>
            <person name="Flipphi M."/>
            <person name="Freyberg S."/>
            <person name="Gallo A."/>
            <person name="Gournas C."/>
            <person name="Habgood R."/>
            <person name="Hainaut M."/>
            <person name="Harispe M.L."/>
            <person name="Henrissat B."/>
            <person name="Hilden K.S."/>
            <person name="Hope R."/>
            <person name="Hossain A."/>
            <person name="Karabika E."/>
            <person name="Karaffa L."/>
            <person name="Karanyi Z."/>
            <person name="Krasevec N."/>
            <person name="Kuo A."/>
            <person name="Kusch H."/>
            <person name="LaButti K."/>
            <person name="Lagendijk E.L."/>
            <person name="Lapidus A."/>
            <person name="Levasseur A."/>
            <person name="Lindquist E."/>
            <person name="Lipzen A."/>
            <person name="Logrieco A.F."/>
            <person name="MacCabe A."/>
            <person name="Maekelae M.R."/>
            <person name="Malavazi I."/>
            <person name="Melin P."/>
            <person name="Meyer V."/>
            <person name="Mielnichuk N."/>
            <person name="Miskei M."/>
            <person name="Molnar A.P."/>
            <person name="Mule G."/>
            <person name="Ngan C.Y."/>
            <person name="Orejas M."/>
            <person name="Orosz E."/>
            <person name="Ouedraogo J.P."/>
            <person name="Overkamp K.M."/>
            <person name="Park H.-S."/>
            <person name="Perrone G."/>
            <person name="Piumi F."/>
            <person name="Punt P.J."/>
            <person name="Ram A.F."/>
            <person name="Ramon A."/>
            <person name="Rauscher S."/>
            <person name="Record E."/>
            <person name="Riano-Pachon D.M."/>
            <person name="Robert V."/>
            <person name="Roehrig J."/>
            <person name="Ruller R."/>
            <person name="Salamov A."/>
            <person name="Salih N.S."/>
            <person name="Samson R.A."/>
            <person name="Sandor E."/>
            <person name="Sanguinetti M."/>
            <person name="Schuetze T."/>
            <person name="Sepcic K."/>
            <person name="Shelest E."/>
            <person name="Sherlock G."/>
            <person name="Sophianopoulou V."/>
            <person name="Squina F.M."/>
            <person name="Sun H."/>
            <person name="Susca A."/>
            <person name="Todd R.B."/>
            <person name="Tsang A."/>
            <person name="Unkles S.E."/>
            <person name="van de Wiele N."/>
            <person name="van Rossen-Uffink D."/>
            <person name="Oliveira J.V."/>
            <person name="Vesth T.C."/>
            <person name="Visser J."/>
            <person name="Yu J.-H."/>
            <person name="Zhou M."/>
            <person name="Andersen M.R."/>
            <person name="Archer D.B."/>
            <person name="Baker S.E."/>
            <person name="Benoit I."/>
            <person name="Brakhage A.A."/>
            <person name="Braus G.H."/>
            <person name="Fischer R."/>
            <person name="Frisvad J.C."/>
            <person name="Goldman G.H."/>
            <person name="Houbraken J."/>
            <person name="Oakley B."/>
            <person name="Pocsi I."/>
            <person name="Scazzocchio C."/>
            <person name="Seiboth B."/>
            <person name="vanKuyk P.A."/>
            <person name="Wortman J."/>
            <person name="Dyer P.S."/>
            <person name="Grigoriev I.V."/>
        </authorList>
    </citation>
    <scope>NUCLEOTIDE SEQUENCE [LARGE SCALE GENOMIC DNA]</scope>
    <source>
        <strain evidence="6">DTO 134E9</strain>
    </source>
</reference>
<dbReference type="STRING" id="1073089.A0A1L9RMK7"/>
<dbReference type="GO" id="GO:0005524">
    <property type="term" value="F:ATP binding"/>
    <property type="evidence" value="ECO:0007669"/>
    <property type="project" value="UniProtKB-KW"/>
</dbReference>
<dbReference type="PROSITE" id="PS50011">
    <property type="entry name" value="PROTEIN_KINASE_DOM"/>
    <property type="match status" value="1"/>
</dbReference>
<dbReference type="PANTHER" id="PTHR45832:SF22">
    <property type="entry name" value="SERINE_THREONINE-PROTEIN KINASE SAMKA-RELATED"/>
    <property type="match status" value="1"/>
</dbReference>
<name>A0A1L9RMK7_ASPWE</name>
<dbReference type="AlphaFoldDB" id="A0A1L9RMK7"/>
<dbReference type="Proteomes" id="UP000184383">
    <property type="component" value="Unassembled WGS sequence"/>
</dbReference>
<dbReference type="PROSITE" id="PS00108">
    <property type="entry name" value="PROTEIN_KINASE_ST"/>
    <property type="match status" value="1"/>
</dbReference>
<dbReference type="RefSeq" id="XP_040689743.1">
    <property type="nucleotide sequence ID" value="XM_040833164.1"/>
</dbReference>
<dbReference type="Gene3D" id="1.10.510.10">
    <property type="entry name" value="Transferase(Phosphotransferase) domain 1"/>
    <property type="match status" value="1"/>
</dbReference>
<dbReference type="InterPro" id="IPR008271">
    <property type="entry name" value="Ser/Thr_kinase_AS"/>
</dbReference>
<feature type="domain" description="Protein kinase" evidence="4">
    <location>
        <begin position="1"/>
        <end position="284"/>
    </location>
</feature>
<dbReference type="GeneID" id="63749012"/>
<protein>
    <recommendedName>
        <fullName evidence="4">Protein kinase domain-containing protein</fullName>
    </recommendedName>
</protein>
<dbReference type="InterPro" id="IPR051931">
    <property type="entry name" value="PAK3-like"/>
</dbReference>
<proteinExistence type="inferred from homology"/>
<accession>A0A1L9RMK7</accession>
<dbReference type="VEuPathDB" id="FungiDB:ASPWEDRAFT_28653"/>
<evidence type="ECO:0000256" key="2">
    <source>
        <dbReference type="ARBA" id="ARBA00022741"/>
    </source>
</evidence>
<keyword evidence="6" id="KW-1185">Reference proteome</keyword>
<dbReference type="SMART" id="SM00220">
    <property type="entry name" value="S_TKc"/>
    <property type="match status" value="1"/>
</dbReference>
<dbReference type="PANTHER" id="PTHR45832">
    <property type="entry name" value="SERINE/THREONINE-PROTEIN KINASE SAMKA-RELATED-RELATED"/>
    <property type="match status" value="1"/>
</dbReference>